<reference evidence="7 8" key="1">
    <citation type="submission" date="2019-05" db="EMBL/GenBank/DDBJ databases">
        <title>Arcobacter cibarius and Arcobacter thereius providing challenges in identification an antibiotic susceptibility and Quinolone resistance.</title>
        <authorList>
            <person name="Busch A."/>
            <person name="Hanel I."/>
            <person name="Hotzel H."/>
            <person name="Tomaso H."/>
        </authorList>
    </citation>
    <scope>NUCLEOTIDE SEQUENCE [LARGE SCALE GENOMIC DNA]</scope>
    <source>
        <strain evidence="7 8">16CS0831-2</strain>
    </source>
</reference>
<dbReference type="AlphaFoldDB" id="A0A5J6RF78"/>
<dbReference type="Proteomes" id="UP000509513">
    <property type="component" value="Chromosome"/>
</dbReference>
<dbReference type="GO" id="GO:0030170">
    <property type="term" value="F:pyridoxal phosphate binding"/>
    <property type="evidence" value="ECO:0007669"/>
    <property type="project" value="InterPro"/>
</dbReference>
<dbReference type="KEGG" id="acib:ACBT_0509"/>
<keyword evidence="7" id="KW-0378">Hydrolase</keyword>
<evidence type="ECO:0000259" key="5">
    <source>
        <dbReference type="Pfam" id="PF00155"/>
    </source>
</evidence>
<dbReference type="Gene3D" id="3.40.640.10">
    <property type="entry name" value="Type I PLP-dependent aspartate aminotransferase-like (Major domain)"/>
    <property type="match status" value="1"/>
</dbReference>
<evidence type="ECO:0000313" key="8">
    <source>
        <dbReference type="Proteomes" id="UP000305417"/>
    </source>
</evidence>
<dbReference type="SUPFAM" id="SSF53383">
    <property type="entry name" value="PLP-dependent transferases"/>
    <property type="match status" value="1"/>
</dbReference>
<evidence type="ECO:0000313" key="7">
    <source>
        <dbReference type="EMBL" id="TLT01960.1"/>
    </source>
</evidence>
<evidence type="ECO:0000313" key="6">
    <source>
        <dbReference type="EMBL" id="QKJ26473.1"/>
    </source>
</evidence>
<dbReference type="Pfam" id="PF00155">
    <property type="entry name" value="Aminotran_1_2"/>
    <property type="match status" value="1"/>
</dbReference>
<comment type="cofactor">
    <cofactor evidence="1">
        <name>pyridoxal 5'-phosphate</name>
        <dbReference type="ChEBI" id="CHEBI:597326"/>
    </cofactor>
</comment>
<dbReference type="GO" id="GO:0016491">
    <property type="term" value="F:oxidoreductase activity"/>
    <property type="evidence" value="ECO:0007669"/>
    <property type="project" value="UniProtKB-KW"/>
</dbReference>
<keyword evidence="4" id="KW-0663">Pyridoxal phosphate</keyword>
<evidence type="ECO:0000313" key="9">
    <source>
        <dbReference type="Proteomes" id="UP000509513"/>
    </source>
</evidence>
<dbReference type="PANTHER" id="PTHR42790:SF19">
    <property type="entry name" value="KYNURENINE_ALPHA-AMINOADIPATE AMINOTRANSFERASE, MITOCHONDRIAL"/>
    <property type="match status" value="1"/>
</dbReference>
<keyword evidence="2 6" id="KW-0032">Aminotransferase</keyword>
<dbReference type="GO" id="GO:0016874">
    <property type="term" value="F:ligase activity"/>
    <property type="evidence" value="ECO:0007669"/>
    <property type="project" value="UniProtKB-KW"/>
</dbReference>
<dbReference type="GO" id="GO:1901605">
    <property type="term" value="P:alpha-amino acid metabolic process"/>
    <property type="evidence" value="ECO:0007669"/>
    <property type="project" value="TreeGrafter"/>
</dbReference>
<organism evidence="6 9">
    <name type="scientific">Aliarcobacter cibarius</name>
    <dbReference type="NCBI Taxonomy" id="255507"/>
    <lineage>
        <taxon>Bacteria</taxon>
        <taxon>Pseudomonadati</taxon>
        <taxon>Campylobacterota</taxon>
        <taxon>Epsilonproteobacteria</taxon>
        <taxon>Campylobacterales</taxon>
        <taxon>Arcobacteraceae</taxon>
        <taxon>Aliarcobacter</taxon>
    </lineage>
</organism>
<dbReference type="GO" id="GO:0016787">
    <property type="term" value="F:hydrolase activity"/>
    <property type="evidence" value="ECO:0007669"/>
    <property type="project" value="UniProtKB-KW"/>
</dbReference>
<evidence type="ECO:0000256" key="4">
    <source>
        <dbReference type="ARBA" id="ARBA00022898"/>
    </source>
</evidence>
<keyword evidence="7" id="KW-0560">Oxidoreductase</keyword>
<accession>A0A5J6RF78</accession>
<keyword evidence="7" id="KW-0436">Ligase</keyword>
<dbReference type="InterPro" id="IPR015421">
    <property type="entry name" value="PyrdxlP-dep_Trfase_major"/>
</dbReference>
<dbReference type="PANTHER" id="PTHR42790">
    <property type="entry name" value="AMINOTRANSFERASE"/>
    <property type="match status" value="1"/>
</dbReference>
<evidence type="ECO:0000256" key="1">
    <source>
        <dbReference type="ARBA" id="ARBA00001933"/>
    </source>
</evidence>
<keyword evidence="3 6" id="KW-0808">Transferase</keyword>
<keyword evidence="8" id="KW-1185">Reference proteome</keyword>
<reference evidence="6 9" key="2">
    <citation type="submission" date="2020-05" db="EMBL/GenBank/DDBJ databases">
        <title>Complete genome sequencing of Campylobacter and Arcobacter type strains.</title>
        <authorList>
            <person name="Miller W.G."/>
            <person name="Yee E."/>
        </authorList>
    </citation>
    <scope>NUCLEOTIDE SEQUENCE [LARGE SCALE GENOMIC DNA]</scope>
    <source>
        <strain evidence="6 9">LMG 21996</strain>
    </source>
</reference>
<dbReference type="OrthoDB" id="9808770at2"/>
<name>A0A5J6RF78_9BACT</name>
<dbReference type="EMBL" id="VBUC01000001">
    <property type="protein sequence ID" value="TLT01960.1"/>
    <property type="molecule type" value="Genomic_DNA"/>
</dbReference>
<dbReference type="InterPro" id="IPR004839">
    <property type="entry name" value="Aminotransferase_I/II_large"/>
</dbReference>
<dbReference type="Proteomes" id="UP000305417">
    <property type="component" value="Unassembled WGS sequence"/>
</dbReference>
<dbReference type="RefSeq" id="WP_024775704.1">
    <property type="nucleotide sequence ID" value="NZ_CP043857.1"/>
</dbReference>
<dbReference type="EMBL" id="CP054051">
    <property type="protein sequence ID" value="QKJ26473.1"/>
    <property type="molecule type" value="Genomic_DNA"/>
</dbReference>
<dbReference type="GO" id="GO:0008483">
    <property type="term" value="F:transaminase activity"/>
    <property type="evidence" value="ECO:0007669"/>
    <property type="project" value="UniProtKB-KW"/>
</dbReference>
<dbReference type="InterPro" id="IPR050859">
    <property type="entry name" value="Class-I_PLP-dep_aminotransf"/>
</dbReference>
<sequence length="370" mass="42664">MSMKRSFIREILEAIDEETISFAGGLPSEKLFPHEDLKIATLKALENPKVYQYTISNGISELREQIAQRYTNEGFPTTKDNILITTGSQQAMYILAKFFENKDITIEEPSYLGAMNIFRLNYLKMQGVKLENDGVNIEQFENSFKNTKLTYLIPDFQNPSATTYSEEKRDAISEIVKKYNGILIEDSPYSELYFEKKSKYISASLPNNSFHLGSFSKTLVPSLRIGWIRADEEKIKSLMIIKESIDLHSCGVSQYILAEYLKDEAKYEKHLQEIRDDYKAKAIYFSEQLKNILPEFKHQTPKGGMFLYGTFGDNIDTFALVQECLKKKVVYVPGNQFYIDKIPNGEIRFNYTHSSFEQIEKGLKLIKSCL</sequence>
<dbReference type="InterPro" id="IPR015424">
    <property type="entry name" value="PyrdxlP-dep_Trfase"/>
</dbReference>
<feature type="domain" description="Aminotransferase class I/classII large" evidence="5">
    <location>
        <begin position="33"/>
        <end position="363"/>
    </location>
</feature>
<gene>
    <name evidence="6" type="ORF">ACBT_0509</name>
    <name evidence="7" type="ORF">FE247_00890</name>
</gene>
<evidence type="ECO:0000256" key="2">
    <source>
        <dbReference type="ARBA" id="ARBA00022576"/>
    </source>
</evidence>
<protein>
    <submittedName>
        <fullName evidence="6 7">PLP-dependent aminotransferase</fullName>
    </submittedName>
</protein>
<evidence type="ECO:0000256" key="3">
    <source>
        <dbReference type="ARBA" id="ARBA00022679"/>
    </source>
</evidence>
<proteinExistence type="predicted"/>
<dbReference type="Gene3D" id="3.90.1150.10">
    <property type="entry name" value="Aspartate Aminotransferase, domain 1"/>
    <property type="match status" value="1"/>
</dbReference>
<dbReference type="CDD" id="cd00609">
    <property type="entry name" value="AAT_like"/>
    <property type="match status" value="1"/>
</dbReference>
<dbReference type="STRING" id="1442598.GCA_000522465_01626"/>
<dbReference type="InterPro" id="IPR015422">
    <property type="entry name" value="PyrdxlP-dep_Trfase_small"/>
</dbReference>